<organism evidence="1 2">
    <name type="scientific">Hymenobacter busanensis</name>
    <dbReference type="NCBI Taxonomy" id="2607656"/>
    <lineage>
        <taxon>Bacteria</taxon>
        <taxon>Pseudomonadati</taxon>
        <taxon>Bacteroidota</taxon>
        <taxon>Cytophagia</taxon>
        <taxon>Cytophagales</taxon>
        <taxon>Hymenobacteraceae</taxon>
        <taxon>Hymenobacter</taxon>
    </lineage>
</organism>
<comment type="caution">
    <text evidence="1">The sequence shown here is derived from an EMBL/GenBank/DDBJ whole genome shotgun (WGS) entry which is preliminary data.</text>
</comment>
<proteinExistence type="predicted"/>
<dbReference type="SMART" id="SM00901">
    <property type="entry name" value="FRG"/>
    <property type="match status" value="1"/>
</dbReference>
<reference evidence="1 2" key="1">
    <citation type="submission" date="2019-09" db="EMBL/GenBank/DDBJ databases">
        <title>Genome sequence of Hymenobacter sp. M3.</title>
        <authorList>
            <person name="Srinivasan S."/>
        </authorList>
    </citation>
    <scope>NUCLEOTIDE SEQUENCE [LARGE SCALE GENOMIC DNA]</scope>
    <source>
        <strain evidence="1 2">M3</strain>
    </source>
</reference>
<dbReference type="AlphaFoldDB" id="A0A7L5A163"/>
<name>A0A7L5A163_9BACT</name>
<keyword evidence="2" id="KW-1185">Reference proteome</keyword>
<protein>
    <submittedName>
        <fullName evidence="1">FRG domain-containing protein</fullName>
    </submittedName>
</protein>
<sequence>MLGSRSFHSRNSVAISPLVPPVDIEVQSWEELQHVLFRDTWDGRIGRFRSPFVYRGVRSRDYTLTTSLQRLGGQYHELEHHLLRNFRKYAHDTPMMDTASVWNWLAVAQHHGLPTRLLDWTYSPYVALHFATDDLEAYDRDGVIWAMNYVKAAEYLPLRLREALHNEGSNVFTPELLQPVCTTLRELADMQPEHPFVLFLEPPSLDARILHQYALFSMMSTSQAILPEWLEQHPELFFRIILPARLKWEVRDKLDQANITERVLFPGLGGLSRWLHRHYSPAPNKDAHSGLDQISG</sequence>
<dbReference type="EMBL" id="VTWU01000002">
    <property type="protein sequence ID" value="KAA9338555.1"/>
    <property type="molecule type" value="Genomic_DNA"/>
</dbReference>
<gene>
    <name evidence="1" type="ORF">F0P96_06905</name>
</gene>
<accession>A0A7L5A163</accession>
<dbReference type="InterPro" id="IPR014966">
    <property type="entry name" value="FRG-dom"/>
</dbReference>
<dbReference type="Pfam" id="PF08867">
    <property type="entry name" value="FRG"/>
    <property type="match status" value="1"/>
</dbReference>
<evidence type="ECO:0000313" key="2">
    <source>
        <dbReference type="Proteomes" id="UP000326380"/>
    </source>
</evidence>
<dbReference type="Proteomes" id="UP000326380">
    <property type="component" value="Unassembled WGS sequence"/>
</dbReference>
<evidence type="ECO:0000313" key="1">
    <source>
        <dbReference type="EMBL" id="KAA9338555.1"/>
    </source>
</evidence>